<dbReference type="GeneID" id="62148205"/>
<dbReference type="Proteomes" id="UP000710849">
    <property type="component" value="Unassembled WGS sequence"/>
</dbReference>
<sequence>MLLVISAQLCSFLASSSVAISGSCFYDIAAFFLDNMSLILPALKLNDRIFFAWTNIHSWRASLLISLNRGNSNIWITYFLTTPNSTPLSFLTLIPTLKQQNSPDSSPSTYKHPLPLALQTFTSHQTSKITSTLLTSPTHFPCTNPPSIPKPLYLPGNLILSANAKPYARLISS</sequence>
<evidence type="ECO:0000256" key="1">
    <source>
        <dbReference type="SAM" id="SignalP"/>
    </source>
</evidence>
<keyword evidence="3" id="KW-1185">Reference proteome</keyword>
<dbReference type="AlphaFoldDB" id="A0A9P5IQQ6"/>
<reference evidence="2 3" key="1">
    <citation type="journal article" date="2020" name="Genome Biol. Evol.">
        <title>Comparative genomics of Sclerotiniaceae.</title>
        <authorList>
            <person name="Valero Jimenez C.A."/>
            <person name="Steentjes M."/>
            <person name="Scholten O.E."/>
            <person name="Van Kan J.A.L."/>
        </authorList>
    </citation>
    <scope>NUCLEOTIDE SEQUENCE [LARGE SCALE GENOMIC DNA]</scope>
    <source>
        <strain evidence="2 3">MUCL 94</strain>
    </source>
</reference>
<feature type="chain" id="PRO_5040318873" evidence="1">
    <location>
        <begin position="20"/>
        <end position="173"/>
    </location>
</feature>
<feature type="signal peptide" evidence="1">
    <location>
        <begin position="1"/>
        <end position="19"/>
    </location>
</feature>
<dbReference type="EMBL" id="RCSW01000007">
    <property type="protein sequence ID" value="KAF7947367.1"/>
    <property type="molecule type" value="Genomic_DNA"/>
</dbReference>
<name>A0A9P5IQQ6_9HELO</name>
<gene>
    <name evidence="2" type="ORF">EAE97_004616</name>
</gene>
<keyword evidence="1" id="KW-0732">Signal</keyword>
<comment type="caution">
    <text evidence="2">The sequence shown here is derived from an EMBL/GenBank/DDBJ whole genome shotgun (WGS) entry which is preliminary data.</text>
</comment>
<evidence type="ECO:0000313" key="2">
    <source>
        <dbReference type="EMBL" id="KAF7947367.1"/>
    </source>
</evidence>
<protein>
    <submittedName>
        <fullName evidence="2">Uncharacterized protein</fullName>
    </submittedName>
</protein>
<organism evidence="2 3">
    <name type="scientific">Botrytis byssoidea</name>
    <dbReference type="NCBI Taxonomy" id="139641"/>
    <lineage>
        <taxon>Eukaryota</taxon>
        <taxon>Fungi</taxon>
        <taxon>Dikarya</taxon>
        <taxon>Ascomycota</taxon>
        <taxon>Pezizomycotina</taxon>
        <taxon>Leotiomycetes</taxon>
        <taxon>Helotiales</taxon>
        <taxon>Sclerotiniaceae</taxon>
        <taxon>Botrytis</taxon>
    </lineage>
</organism>
<evidence type="ECO:0000313" key="3">
    <source>
        <dbReference type="Proteomes" id="UP000710849"/>
    </source>
</evidence>
<dbReference type="RefSeq" id="XP_038734572.1">
    <property type="nucleotide sequence ID" value="XM_038875128.1"/>
</dbReference>
<accession>A0A9P5IQQ6</accession>
<proteinExistence type="predicted"/>